<protein>
    <submittedName>
        <fullName evidence="2">Uncharacterized protein</fullName>
    </submittedName>
</protein>
<evidence type="ECO:0000313" key="2">
    <source>
        <dbReference type="EMBL" id="KAG5192902.1"/>
    </source>
</evidence>
<dbReference type="EMBL" id="JAFCMP010000001">
    <property type="protein sequence ID" value="KAG5192902.1"/>
    <property type="molecule type" value="Genomic_DNA"/>
</dbReference>
<keyword evidence="3" id="KW-1185">Reference proteome</keyword>
<feature type="compositionally biased region" description="Basic and acidic residues" evidence="1">
    <location>
        <begin position="148"/>
        <end position="157"/>
    </location>
</feature>
<dbReference type="AlphaFoldDB" id="A0A835ZEC0"/>
<gene>
    <name evidence="2" type="ORF">JKP88DRAFT_272214</name>
</gene>
<comment type="caution">
    <text evidence="2">The sequence shown here is derived from an EMBL/GenBank/DDBJ whole genome shotgun (WGS) entry which is preliminary data.</text>
</comment>
<feature type="compositionally biased region" description="Polar residues" evidence="1">
    <location>
        <begin position="159"/>
        <end position="176"/>
    </location>
</feature>
<reference evidence="2" key="1">
    <citation type="submission" date="2021-02" db="EMBL/GenBank/DDBJ databases">
        <title>First Annotated Genome of the Yellow-green Alga Tribonema minus.</title>
        <authorList>
            <person name="Mahan K.M."/>
        </authorList>
    </citation>
    <scope>NUCLEOTIDE SEQUENCE</scope>
    <source>
        <strain evidence="2">UTEX B ZZ1240</strain>
    </source>
</reference>
<evidence type="ECO:0000256" key="1">
    <source>
        <dbReference type="SAM" id="MobiDB-lite"/>
    </source>
</evidence>
<evidence type="ECO:0000313" key="3">
    <source>
        <dbReference type="Proteomes" id="UP000664859"/>
    </source>
</evidence>
<sequence>MAQWWCYMLLKVEYRGTVWAKRIDFTPCAEAEVLYKTKEAVRDLIPNLRRCALKDLQISYHDDELAAKVNICDGATFTEIYRRAVVEVDTVKLRAQVVGKGLDTWVYSYDLPLHVAVVREAASNSAEAYATSADAGYATSMQVDSADVEPHFSKEEQQQDGSETGSASSFEVVNSA</sequence>
<proteinExistence type="predicted"/>
<dbReference type="Proteomes" id="UP000664859">
    <property type="component" value="Unassembled WGS sequence"/>
</dbReference>
<organism evidence="2 3">
    <name type="scientific">Tribonema minus</name>
    <dbReference type="NCBI Taxonomy" id="303371"/>
    <lineage>
        <taxon>Eukaryota</taxon>
        <taxon>Sar</taxon>
        <taxon>Stramenopiles</taxon>
        <taxon>Ochrophyta</taxon>
        <taxon>PX clade</taxon>
        <taxon>Xanthophyceae</taxon>
        <taxon>Tribonematales</taxon>
        <taxon>Tribonemataceae</taxon>
        <taxon>Tribonema</taxon>
    </lineage>
</organism>
<accession>A0A835ZEC0</accession>
<name>A0A835ZEC0_9STRA</name>
<feature type="region of interest" description="Disordered" evidence="1">
    <location>
        <begin position="145"/>
        <end position="176"/>
    </location>
</feature>